<organismHost>
    <name type="scientific">Sus scrofa</name>
    <name type="common">Pig</name>
    <dbReference type="NCBI Taxonomy" id="9823"/>
</organismHost>
<dbReference type="Pfam" id="PF21584">
    <property type="entry name" value="2L_N_poxvirus"/>
    <property type="match status" value="1"/>
</dbReference>
<dbReference type="InterPro" id="IPR049130">
    <property type="entry name" value="2L_N_poxvirus"/>
</dbReference>
<gene>
    <name evidence="2" type="primary">SwPV003</name>
    <name evidence="3" type="synonym">SwPV149</name>
</gene>
<reference evidence="2" key="1">
    <citation type="journal article" date="2021" name="Arch. Virol.">
        <title>First complete genome characterization of swinepox virus directly from a clinical sample indicates divergence of a Eurasian-lineage virus.</title>
        <authorList>
            <person name="Aasdev A."/>
            <person name="Mishra A."/>
            <person name="Bora D.P."/>
            <person name="Kurkure N.V."/>
            <person name="Barman N.N."/>
            <person name="Raut A.A."/>
        </authorList>
    </citation>
    <scope>NUCLEOTIDE SEQUENCE</scope>
    <source>
        <strain evidence="2">SwPV/India-Assam/16</strain>
    </source>
</reference>
<dbReference type="EMBL" id="MW036632">
    <property type="protein sequence ID" value="QQG31640.1"/>
    <property type="molecule type" value="Genomic_DNA"/>
</dbReference>
<accession>A0A881SXW2</accession>
<dbReference type="InterPro" id="IPR037055">
    <property type="entry name" value="MHC_I-like_Ag-recog_sf"/>
</dbReference>
<dbReference type="Gene3D" id="3.30.500.10">
    <property type="entry name" value="MHC class I-like antigen recognition-like"/>
    <property type="match status" value="1"/>
</dbReference>
<protein>
    <submittedName>
        <fullName evidence="2">MHC-like TNF binding protein</fullName>
    </submittedName>
</protein>
<dbReference type="EMBL" id="MW036632">
    <property type="protein sequence ID" value="QQG31494.1"/>
    <property type="molecule type" value="Genomic_DNA"/>
</dbReference>
<evidence type="ECO:0000313" key="3">
    <source>
        <dbReference type="EMBL" id="QQG31640.1"/>
    </source>
</evidence>
<dbReference type="InterPro" id="IPR013783">
    <property type="entry name" value="Ig-like_fold"/>
</dbReference>
<sequence>MITKAIVVLSIITAYVDASAFLVYNYTYTLQDANEYDFEVTDYFNDILIKRLKLNIETGRPELTNNPPRWFNETRIRYYPKNNYNFMFWLNRMSETLDEINKLPETHNPYTTMSLTIGCTDLKQLQVNFGYVTVGGNILTRFDPKNKRFSKVRSRTFPKVGMLTVKSKHWNSIMEYLGSMVAITCPFTADDYYRLSKRHIDKPVMPTVMVTGIEKGGNTTLICTFDKHYSSSVAVKWYNIEDFAPDYRYHSYVDELLPDTDYLPGEPGYPTITRRLGDKYLFTSEPRVTVPTDMSNKIACVGFHSTLEPNLNRCVNCLGHEPVLQYQGDRKDLEDEED</sequence>
<organism evidence="2">
    <name type="scientific">Swinepox virus</name>
    <name type="common">SWPV</name>
    <dbReference type="NCBI Taxonomy" id="10276"/>
    <lineage>
        <taxon>Viruses</taxon>
        <taxon>Varidnaviria</taxon>
        <taxon>Bamfordvirae</taxon>
        <taxon>Nucleocytoviricota</taxon>
        <taxon>Pokkesviricetes</taxon>
        <taxon>Chitovirales</taxon>
        <taxon>Poxviridae</taxon>
        <taxon>Chordopoxvirinae</taxon>
        <taxon>Suipoxvirus</taxon>
        <taxon>Suipoxvirus swinepox</taxon>
    </lineage>
</organism>
<dbReference type="Proteomes" id="UP000671927">
    <property type="component" value="Segment"/>
</dbReference>
<feature type="domain" description="Ig-like" evidence="1">
    <location>
        <begin position="206"/>
        <end position="238"/>
    </location>
</feature>
<dbReference type="Gene3D" id="2.60.40.10">
    <property type="entry name" value="Immunoglobulins"/>
    <property type="match status" value="1"/>
</dbReference>
<dbReference type="PROSITE" id="PS50835">
    <property type="entry name" value="IG_LIKE"/>
    <property type="match status" value="1"/>
</dbReference>
<dbReference type="InterPro" id="IPR007110">
    <property type="entry name" value="Ig-like_dom"/>
</dbReference>
<evidence type="ECO:0000259" key="1">
    <source>
        <dbReference type="PROSITE" id="PS50835"/>
    </source>
</evidence>
<proteinExistence type="predicted"/>
<evidence type="ECO:0000313" key="2">
    <source>
        <dbReference type="EMBL" id="QQG31494.1"/>
    </source>
</evidence>
<name>A0A881SXW2_SWPV</name>